<name>V6SFW5_9FLAO</name>
<reference evidence="1 2" key="2">
    <citation type="journal article" date="2015" name="Stand. Genomic Sci.">
        <title>High quality draft genomic sequence of Flavobacterium enshiense DK69(T) and comparison among Flavobacterium genomes.</title>
        <authorList>
            <person name="Zeng Z."/>
            <person name="Chen C."/>
            <person name="Du H."/>
            <person name="Wang G."/>
            <person name="Li M."/>
        </authorList>
    </citation>
    <scope>NUCLEOTIDE SEQUENCE [LARGE SCALE GENOMIC DNA]</scope>
    <source>
        <strain evidence="1 2">DK69</strain>
    </source>
</reference>
<proteinExistence type="predicted"/>
<evidence type="ECO:0000313" key="1">
    <source>
        <dbReference type="EMBL" id="KGO96468.1"/>
    </source>
</evidence>
<keyword evidence="2" id="KW-1185">Reference proteome</keyword>
<dbReference type="NCBIfam" id="TIGR03514">
    <property type="entry name" value="GldB_lipo"/>
    <property type="match status" value="1"/>
</dbReference>
<dbReference type="STRING" id="1107311.Q767_06075"/>
<dbReference type="EMBL" id="JRLZ01000004">
    <property type="protein sequence ID" value="KGO96468.1"/>
    <property type="molecule type" value="Genomic_DNA"/>
</dbReference>
<dbReference type="InterPro" id="IPR019853">
    <property type="entry name" value="GldB-like"/>
</dbReference>
<protein>
    <submittedName>
        <fullName evidence="1">Gliding motility protein GldB</fullName>
    </submittedName>
</protein>
<dbReference type="Proteomes" id="UP000030149">
    <property type="component" value="Unassembled WGS sequence"/>
</dbReference>
<dbReference type="Pfam" id="PF25594">
    <property type="entry name" value="GldB_lipo"/>
    <property type="match status" value="1"/>
</dbReference>
<dbReference type="RefSeq" id="WP_023573459.1">
    <property type="nucleotide sequence ID" value="NZ_AVCS01000009.1"/>
</dbReference>
<dbReference type="AlphaFoldDB" id="V6SFW5"/>
<accession>V6SFW5</accession>
<comment type="caution">
    <text evidence="1">The sequence shown here is derived from an EMBL/GenBank/DDBJ whole genome shotgun (WGS) entry which is preliminary data.</text>
</comment>
<dbReference type="PROSITE" id="PS51257">
    <property type="entry name" value="PROKAR_LIPOPROTEIN"/>
    <property type="match status" value="1"/>
</dbReference>
<dbReference type="PATRIC" id="fig|1107311.3.peg.1427"/>
<evidence type="ECO:0000313" key="2">
    <source>
        <dbReference type="Proteomes" id="UP000030149"/>
    </source>
</evidence>
<sequence length="320" mass="37541">MKKYLLLVVFAAFAVSCKKNEDKATEAAEAIPVKVKIERFDKLFYESKPEDLGQLRSKYPFFFPAGNPDSVWTNKIKNPLLQELYGEVKKKYPNDVAFENDLEQLFKRIQYYYPNQKTPRVITLISEVDKDAKAIYTDSIVLLSLDTYLGKDHRFYEGFPKYMRQGFEPSQMMSDLVSSFSMGRIAQPTDRTLLAQMIYFGKELYLKDMLLPDVSDAAKIEYREDQIQWCKENESEMWKYFINNKLLYDTDTKLMQRFVAVGPYSKFYLEIDSESPGRVGQWLGWQIVRSYMENNDITLQKMLAMDAKGIFDNSKYKPKK</sequence>
<gene>
    <name evidence="1" type="ORF">Q767_06075</name>
</gene>
<organism evidence="1 2">
    <name type="scientific">Flavobacterium enshiense DK69</name>
    <dbReference type="NCBI Taxonomy" id="1107311"/>
    <lineage>
        <taxon>Bacteria</taxon>
        <taxon>Pseudomonadati</taxon>
        <taxon>Bacteroidota</taxon>
        <taxon>Flavobacteriia</taxon>
        <taxon>Flavobacteriales</taxon>
        <taxon>Flavobacteriaceae</taxon>
        <taxon>Flavobacterium</taxon>
    </lineage>
</organism>
<dbReference type="OrthoDB" id="976022at2"/>
<dbReference type="eggNOG" id="COG5504">
    <property type="taxonomic scope" value="Bacteria"/>
</dbReference>
<reference evidence="2" key="1">
    <citation type="submission" date="2013-09" db="EMBL/GenBank/DDBJ databases">
        <authorList>
            <person name="Zeng Z."/>
            <person name="Chen C."/>
        </authorList>
    </citation>
    <scope>NUCLEOTIDE SEQUENCE [LARGE SCALE GENOMIC DNA]</scope>
    <source>
        <strain evidence="2">DK69</strain>
    </source>
</reference>